<dbReference type="GO" id="GO:0042597">
    <property type="term" value="C:periplasmic space"/>
    <property type="evidence" value="ECO:0007669"/>
    <property type="project" value="UniProtKB-SubCell"/>
</dbReference>
<keyword evidence="6" id="KW-1015">Disulfide bond</keyword>
<feature type="domain" description="PPIase cyclophilin-type" evidence="8">
    <location>
        <begin position="37"/>
        <end position="191"/>
    </location>
</feature>
<dbReference type="Gene3D" id="3.40.30.10">
    <property type="entry name" value="Glutaredoxin"/>
    <property type="match status" value="1"/>
</dbReference>
<proteinExistence type="inferred from homology"/>
<protein>
    <recommendedName>
        <fullName evidence="3">Thiol:disulfide interchange protein DsbA</fullName>
    </recommendedName>
</protein>
<evidence type="ECO:0000313" key="10">
    <source>
        <dbReference type="EMBL" id="VAW59836.1"/>
    </source>
</evidence>
<dbReference type="InterPro" id="IPR029000">
    <property type="entry name" value="Cyclophilin-like_dom_sf"/>
</dbReference>
<dbReference type="EMBL" id="UOFH01000109">
    <property type="protein sequence ID" value="VAW59836.1"/>
    <property type="molecule type" value="Genomic_DNA"/>
</dbReference>
<evidence type="ECO:0000256" key="7">
    <source>
        <dbReference type="ARBA" id="ARBA00023284"/>
    </source>
</evidence>
<keyword evidence="4" id="KW-0732">Signal</keyword>
<reference evidence="10" key="1">
    <citation type="submission" date="2018-06" db="EMBL/GenBank/DDBJ databases">
        <authorList>
            <person name="Zhirakovskaya E."/>
        </authorList>
    </citation>
    <scope>NUCLEOTIDE SEQUENCE</scope>
</reference>
<dbReference type="InterPro" id="IPR017937">
    <property type="entry name" value="Thioredoxin_CS"/>
</dbReference>
<comment type="subcellular location">
    <subcellularLocation>
        <location evidence="1">Periplasm</location>
    </subcellularLocation>
</comment>
<keyword evidence="7" id="KW-0676">Redox-active center</keyword>
<dbReference type="GO" id="GO:0016491">
    <property type="term" value="F:oxidoreductase activity"/>
    <property type="evidence" value="ECO:0007669"/>
    <property type="project" value="InterPro"/>
</dbReference>
<dbReference type="InterPro" id="IPR036249">
    <property type="entry name" value="Thioredoxin-like_sf"/>
</dbReference>
<dbReference type="PRINTS" id="PR00153">
    <property type="entry name" value="CSAPPISMRASE"/>
</dbReference>
<dbReference type="PANTHER" id="PTHR35891:SF2">
    <property type="entry name" value="THIOL:DISULFIDE INTERCHANGE PROTEIN DSBA"/>
    <property type="match status" value="1"/>
</dbReference>
<dbReference type="CDD" id="cd03019">
    <property type="entry name" value="DsbA_DsbA"/>
    <property type="match status" value="1"/>
</dbReference>
<dbReference type="InterPro" id="IPR002130">
    <property type="entry name" value="Cyclophilin-type_PPIase_dom"/>
</dbReference>
<dbReference type="PROSITE" id="PS50072">
    <property type="entry name" value="CSA_PPIASE_2"/>
    <property type="match status" value="1"/>
</dbReference>
<feature type="domain" description="Thioredoxin" evidence="9">
    <location>
        <begin position="205"/>
        <end position="355"/>
    </location>
</feature>
<dbReference type="InterPro" id="IPR050824">
    <property type="entry name" value="Thiol_disulfide_DsbA"/>
</dbReference>
<dbReference type="PROSITE" id="PS00194">
    <property type="entry name" value="THIOREDOXIN_1"/>
    <property type="match status" value="1"/>
</dbReference>
<dbReference type="GO" id="GO:0006457">
    <property type="term" value="P:protein folding"/>
    <property type="evidence" value="ECO:0007669"/>
    <property type="project" value="InterPro"/>
</dbReference>
<dbReference type="Pfam" id="PF00160">
    <property type="entry name" value="Pro_isomerase"/>
    <property type="match status" value="1"/>
</dbReference>
<accession>A0A3B0XU12</accession>
<dbReference type="InterPro" id="IPR020892">
    <property type="entry name" value="Cyclophilin-type_PPIase_CS"/>
</dbReference>
<dbReference type="GO" id="GO:0003755">
    <property type="term" value="F:peptidyl-prolyl cis-trans isomerase activity"/>
    <property type="evidence" value="ECO:0007669"/>
    <property type="project" value="InterPro"/>
</dbReference>
<dbReference type="InterPro" id="IPR023205">
    <property type="entry name" value="DsbA/DsbL"/>
</dbReference>
<evidence type="ECO:0000259" key="8">
    <source>
        <dbReference type="PROSITE" id="PS50072"/>
    </source>
</evidence>
<evidence type="ECO:0000256" key="3">
    <source>
        <dbReference type="ARBA" id="ARBA00013831"/>
    </source>
</evidence>
<dbReference type="PROSITE" id="PS00170">
    <property type="entry name" value="CSA_PPIASE_1"/>
    <property type="match status" value="1"/>
</dbReference>
<keyword evidence="10" id="KW-0413">Isomerase</keyword>
<evidence type="ECO:0000256" key="5">
    <source>
        <dbReference type="ARBA" id="ARBA00022764"/>
    </source>
</evidence>
<dbReference type="PANTHER" id="PTHR35891">
    <property type="entry name" value="THIOL:DISULFIDE INTERCHANGE PROTEIN DSBA"/>
    <property type="match status" value="1"/>
</dbReference>
<dbReference type="InterPro" id="IPR013766">
    <property type="entry name" value="Thioredoxin_domain"/>
</dbReference>
<organism evidence="10">
    <name type="scientific">hydrothermal vent metagenome</name>
    <dbReference type="NCBI Taxonomy" id="652676"/>
    <lineage>
        <taxon>unclassified sequences</taxon>
        <taxon>metagenomes</taxon>
        <taxon>ecological metagenomes</taxon>
    </lineage>
</organism>
<evidence type="ECO:0000256" key="6">
    <source>
        <dbReference type="ARBA" id="ARBA00023157"/>
    </source>
</evidence>
<dbReference type="SUPFAM" id="SSF52833">
    <property type="entry name" value="Thioredoxin-like"/>
    <property type="match status" value="1"/>
</dbReference>
<evidence type="ECO:0000256" key="1">
    <source>
        <dbReference type="ARBA" id="ARBA00004418"/>
    </source>
</evidence>
<keyword evidence="5" id="KW-0574">Periplasm</keyword>
<dbReference type="Gene3D" id="2.40.100.10">
    <property type="entry name" value="Cyclophilin-like"/>
    <property type="match status" value="1"/>
</dbReference>
<sequence>MKFKKIKFSLFTLIALFMFGALSNAQAGKNPEVEFKTSMGTFRMELYPDKAPLSVENFLKYVDDGFYDNTIFHRVVKDFVVQGGGYEPGLKKKETRKAIKSESSNRLKNLRGTVAMARRNHPDTATSQFFINLTHNKELDYKNKYMPRYAVFGKISKGMDVIDKISVVETAQVEKRANVPVEDVMLISAKRVASKTKTVVKKEKAKTKSASASYVEPYVEGEHYIVLDKPVPTRNSSKVEVIEMFSYGCPHCYEFEPSVKGWAKEQSADVDFWFFPAVWNKPMALYARAFYAAHELNVFEKIHMPLFKAIVIENKSIRDEADLADFFNKFGVEKAKFKVVFNSAKVIEQADEAKLRVKNYKPSGVPEIVVNGKYRIDRMHAGGMKEMLEVTEFLVNKERRQLKK</sequence>
<gene>
    <name evidence="10" type="ORF">MNBD_GAMMA08-998</name>
</gene>
<comment type="similarity">
    <text evidence="2">Belongs to the thioredoxin family. DsbA subfamily.</text>
</comment>
<evidence type="ECO:0000256" key="2">
    <source>
        <dbReference type="ARBA" id="ARBA00005791"/>
    </source>
</evidence>
<dbReference type="PROSITE" id="PS51352">
    <property type="entry name" value="THIOREDOXIN_2"/>
    <property type="match status" value="1"/>
</dbReference>
<dbReference type="AlphaFoldDB" id="A0A3B0XU12"/>
<evidence type="ECO:0000256" key="4">
    <source>
        <dbReference type="ARBA" id="ARBA00022729"/>
    </source>
</evidence>
<evidence type="ECO:0000259" key="9">
    <source>
        <dbReference type="PROSITE" id="PS51352"/>
    </source>
</evidence>
<dbReference type="SUPFAM" id="SSF50891">
    <property type="entry name" value="Cyclophilin-like"/>
    <property type="match status" value="1"/>
</dbReference>
<dbReference type="Pfam" id="PF01323">
    <property type="entry name" value="DSBA"/>
    <property type="match status" value="1"/>
</dbReference>
<name>A0A3B0XU12_9ZZZZ</name>
<dbReference type="InterPro" id="IPR001853">
    <property type="entry name" value="DSBA-like_thioredoxin_dom"/>
</dbReference>